<keyword evidence="1" id="KW-0614">Plasmid</keyword>
<dbReference type="AlphaFoldDB" id="W0RRS6"/>
<dbReference type="KEGG" id="gba:J421_4743"/>
<dbReference type="InParanoid" id="W0RRS6"/>
<reference evidence="1 2" key="1">
    <citation type="journal article" date="2014" name="Genome Announc.">
        <title>Genome Sequence and Methylome of Soil Bacterium Gemmatirosa kalamazoonensis KBS708T, a Member of the Rarely Cultivated Gemmatimonadetes Phylum.</title>
        <authorList>
            <person name="Debruyn J.M."/>
            <person name="Radosevich M."/>
            <person name="Wommack K.E."/>
            <person name="Polson S.W."/>
            <person name="Hauser L.J."/>
            <person name="Fawaz M.N."/>
            <person name="Korlach J."/>
            <person name="Tsai Y.C."/>
        </authorList>
    </citation>
    <scope>NUCLEOTIDE SEQUENCE [LARGE SCALE GENOMIC DNA]</scope>
    <source>
        <strain evidence="1 2">KBS708</strain>
        <plasmid evidence="2">Plasmid 1</plasmid>
    </source>
</reference>
<name>W0RRS6_9BACT</name>
<geneLocation type="plasmid" evidence="1 2">
    <name>1</name>
</geneLocation>
<dbReference type="OrthoDB" id="934525at2"/>
<protein>
    <submittedName>
        <fullName evidence="1">Uncharacterized protein</fullName>
    </submittedName>
</protein>
<keyword evidence="2" id="KW-1185">Reference proteome</keyword>
<dbReference type="Proteomes" id="UP000019151">
    <property type="component" value="Plasmid 1"/>
</dbReference>
<sequence length="263" mass="28951">MSRFGDNIDVVGSGPPPKVAAFERDVSEQLRQLLMFETGRIVINAIWALFRQPSPRRVRIVPWTAQALNADADAVSLPDATPRGLQPLDGTGRPVVGPRGTGVGSDAVIRYSPLRWESDAGGWSYDTRRIWQTVTGHPPPAPGDDRGEVLLHELVHAYRDLLGVRHSRPMGLGYDTREELIAIAVANLYNVERTRPLRAGHNANSIPNYRASMGTPEFRHTLLGTMAEMPALTNALARVDVSENLFARYATPTLADLFFGTTY</sequence>
<evidence type="ECO:0000313" key="1">
    <source>
        <dbReference type="EMBL" id="AHG92278.1"/>
    </source>
</evidence>
<dbReference type="HOGENOM" id="CLU_1056722_0_0_0"/>
<organism evidence="1 2">
    <name type="scientific">Gemmatirosa kalamazoonensis</name>
    <dbReference type="NCBI Taxonomy" id="861299"/>
    <lineage>
        <taxon>Bacteria</taxon>
        <taxon>Pseudomonadati</taxon>
        <taxon>Gemmatimonadota</taxon>
        <taxon>Gemmatimonadia</taxon>
        <taxon>Gemmatimonadales</taxon>
        <taxon>Gemmatimonadaceae</taxon>
        <taxon>Gemmatirosa</taxon>
    </lineage>
</organism>
<dbReference type="EMBL" id="CP007129">
    <property type="protein sequence ID" value="AHG92278.1"/>
    <property type="molecule type" value="Genomic_DNA"/>
</dbReference>
<gene>
    <name evidence="1" type="ORF">J421_4743</name>
</gene>
<dbReference type="RefSeq" id="WP_025413626.1">
    <property type="nucleotide sequence ID" value="NZ_CP007129.1"/>
</dbReference>
<evidence type="ECO:0000313" key="2">
    <source>
        <dbReference type="Proteomes" id="UP000019151"/>
    </source>
</evidence>
<accession>W0RRS6</accession>
<proteinExistence type="predicted"/>